<dbReference type="InterPro" id="IPR012480">
    <property type="entry name" value="Hepar_II_III_C"/>
</dbReference>
<dbReference type="PANTHER" id="PTHR39210:SF1">
    <property type="entry name" value="HEPARIN-SULFATE LYASE"/>
    <property type="match status" value="1"/>
</dbReference>
<evidence type="ECO:0000259" key="5">
    <source>
        <dbReference type="Pfam" id="PF07940"/>
    </source>
</evidence>
<evidence type="ECO:0000256" key="1">
    <source>
        <dbReference type="ARBA" id="ARBA00004418"/>
    </source>
</evidence>
<evidence type="ECO:0000256" key="4">
    <source>
        <dbReference type="ARBA" id="ARBA00023239"/>
    </source>
</evidence>
<dbReference type="InterPro" id="IPR008929">
    <property type="entry name" value="Chondroitin_lyas"/>
</dbReference>
<dbReference type="Proteomes" id="UP000231092">
    <property type="component" value="Unassembled WGS sequence"/>
</dbReference>
<comment type="subcellular location">
    <subcellularLocation>
        <location evidence="1">Periplasm</location>
    </subcellularLocation>
</comment>
<dbReference type="GO" id="GO:0042597">
    <property type="term" value="C:periplasmic space"/>
    <property type="evidence" value="ECO:0007669"/>
    <property type="project" value="UniProtKB-SubCell"/>
</dbReference>
<evidence type="ECO:0000313" key="7">
    <source>
        <dbReference type="EMBL" id="PJJ29619.1"/>
    </source>
</evidence>
<gene>
    <name evidence="7" type="ORF">H171_3174</name>
</gene>
<dbReference type="Gene3D" id="1.50.10.100">
    <property type="entry name" value="Chondroitin AC/alginate lyase"/>
    <property type="match status" value="1"/>
</dbReference>
<dbReference type="EMBL" id="PGET01000001">
    <property type="protein sequence ID" value="PJJ29619.1"/>
    <property type="molecule type" value="Genomic_DNA"/>
</dbReference>
<dbReference type="OrthoDB" id="7335480at2"/>
<organism evidence="7 8">
    <name type="scientific">[Clostridium] celerecrescens 18A</name>
    <dbReference type="NCBI Taxonomy" id="1286362"/>
    <lineage>
        <taxon>Bacteria</taxon>
        <taxon>Bacillati</taxon>
        <taxon>Bacillota</taxon>
        <taxon>Clostridia</taxon>
        <taxon>Lachnospirales</taxon>
        <taxon>Lachnospiraceae</taxon>
        <taxon>Lacrimispora</taxon>
    </lineage>
</organism>
<keyword evidence="3" id="KW-0574">Periplasm</keyword>
<keyword evidence="2" id="KW-0732">Signal</keyword>
<evidence type="ECO:0000256" key="3">
    <source>
        <dbReference type="ARBA" id="ARBA00022764"/>
    </source>
</evidence>
<evidence type="ECO:0000256" key="2">
    <source>
        <dbReference type="ARBA" id="ARBA00022729"/>
    </source>
</evidence>
<protein>
    <submittedName>
        <fullName evidence="7">Heparinase II/III-like protein</fullName>
    </submittedName>
</protein>
<proteinExistence type="predicted"/>
<sequence>MTIEQYFDRPDASYFVPDPENSACYCKKHWNDDAEHIFRIANEVCENTFLFDLNWDMERTYEPMVFSGEIDWSYMPSGDPEFVWQFNRHRFFICLGQAWQMTGDEAYVTCFLGLVNDWIDRVPLDEKTAMGPWRLLETGLRGETWTKAIRYFKNSSLITEDFLDRFAESLRLHARRLVEKGGDERLQSNWCILENSGLFEIAMGLPQCDETKEWASIAMERIYKSVKVQVYKDGSQWEQSPMYHNEVYHCLCCVIFLARANGIPLKPDLEDAVHRMALANVMWKKPDSHQFTHGDSDDTDLRDKITMGAWLFQDPVLKWGGYELMDYEGAWDFGSNACADYALLPVREPDFISACLENSGDYYLRENWNRNSNLLHFTCGAMSTGHCHGDKMHVDLVVNGEDVLVDGGRSTYMNVPLRFALKDNPGHNTTTIDGESFTTFEDSWYTNKLSLPVNRTYRAGEIAEFVQGGHLGYRKKGIFVNRRIIWIKPDIYLIHDQFYAEGEHEYRQYFHFAPEGKVFTEVNSVTFQGKETRVFLNFLTKDALLESSRGVTSRHYNQWEENDVVTSVLKKKGFAGMITVINGGNSSAAEPAKVKVVETYSHTLRKPLTESEAQAVKITVGNRSYVVILCNDEVLHTSDAVIAEECFATGNVCVFNVSDRKEGERLYAGEVLHV</sequence>
<comment type="caution">
    <text evidence="7">The sequence shown here is derived from an EMBL/GenBank/DDBJ whole genome shotgun (WGS) entry which is preliminary data.</text>
</comment>
<name>A0A2M8Z853_9FIRM</name>
<dbReference type="InterPro" id="IPR031680">
    <property type="entry name" value="Hepar_II_III_N"/>
</dbReference>
<feature type="domain" description="Heparinase II/III-like C-terminal" evidence="5">
    <location>
        <begin position="362"/>
        <end position="551"/>
    </location>
</feature>
<feature type="domain" description="Heparin-sulfate lyase N-terminal" evidence="6">
    <location>
        <begin position="46"/>
        <end position="312"/>
    </location>
</feature>
<dbReference type="RefSeq" id="WP_100305992.1">
    <property type="nucleotide sequence ID" value="NZ_PGET01000001.1"/>
</dbReference>
<evidence type="ECO:0000313" key="8">
    <source>
        <dbReference type="Proteomes" id="UP000231092"/>
    </source>
</evidence>
<dbReference type="SUPFAM" id="SSF48230">
    <property type="entry name" value="Chondroitin AC/alginate lyase"/>
    <property type="match status" value="1"/>
</dbReference>
<reference evidence="7 8" key="1">
    <citation type="submission" date="2017-11" db="EMBL/GenBank/DDBJ databases">
        <title>Understudied soil microbes with underappreciated capabilities: Untangling the Clostridium saccharolyticum group.</title>
        <authorList>
            <person name="Leschine S."/>
        </authorList>
    </citation>
    <scope>NUCLEOTIDE SEQUENCE [LARGE SCALE GENOMIC DNA]</scope>
    <source>
        <strain evidence="7 8">18A</strain>
    </source>
</reference>
<dbReference type="Pfam" id="PF07940">
    <property type="entry name" value="Hepar_II_III_C"/>
    <property type="match status" value="1"/>
</dbReference>
<dbReference type="Gene3D" id="2.70.98.70">
    <property type="match status" value="1"/>
</dbReference>
<evidence type="ECO:0000259" key="6">
    <source>
        <dbReference type="Pfam" id="PF16889"/>
    </source>
</evidence>
<dbReference type="AlphaFoldDB" id="A0A2M8Z853"/>
<dbReference type="GO" id="GO:0016829">
    <property type="term" value="F:lyase activity"/>
    <property type="evidence" value="ECO:0007669"/>
    <property type="project" value="UniProtKB-KW"/>
</dbReference>
<dbReference type="Pfam" id="PF16889">
    <property type="entry name" value="Hepar_II_III_N"/>
    <property type="match status" value="1"/>
</dbReference>
<dbReference type="PANTHER" id="PTHR39210">
    <property type="entry name" value="HEPARIN-SULFATE LYASE"/>
    <property type="match status" value="1"/>
</dbReference>
<accession>A0A2M8Z853</accession>
<keyword evidence="4" id="KW-0456">Lyase</keyword>